<evidence type="ECO:0000256" key="1">
    <source>
        <dbReference type="SAM" id="MobiDB-lite"/>
    </source>
</evidence>
<protein>
    <submittedName>
        <fullName evidence="2">Uncharacterized protein</fullName>
    </submittedName>
</protein>
<dbReference type="Proteomes" id="UP001352852">
    <property type="component" value="Unassembled WGS sequence"/>
</dbReference>
<comment type="caution">
    <text evidence="2">The sequence shown here is derived from an EMBL/GenBank/DDBJ whole genome shotgun (WGS) entry which is preliminary data.</text>
</comment>
<proteinExistence type="predicted"/>
<organism evidence="2 3">
    <name type="scientific">Characodon lateralis</name>
    <dbReference type="NCBI Taxonomy" id="208331"/>
    <lineage>
        <taxon>Eukaryota</taxon>
        <taxon>Metazoa</taxon>
        <taxon>Chordata</taxon>
        <taxon>Craniata</taxon>
        <taxon>Vertebrata</taxon>
        <taxon>Euteleostomi</taxon>
        <taxon>Actinopterygii</taxon>
        <taxon>Neopterygii</taxon>
        <taxon>Teleostei</taxon>
        <taxon>Neoteleostei</taxon>
        <taxon>Acanthomorphata</taxon>
        <taxon>Ovalentaria</taxon>
        <taxon>Atherinomorphae</taxon>
        <taxon>Cyprinodontiformes</taxon>
        <taxon>Goodeidae</taxon>
        <taxon>Characodon</taxon>
    </lineage>
</organism>
<reference evidence="2 3" key="1">
    <citation type="submission" date="2021-06" db="EMBL/GenBank/DDBJ databases">
        <authorList>
            <person name="Palmer J.M."/>
        </authorList>
    </citation>
    <scope>NUCLEOTIDE SEQUENCE [LARGE SCALE GENOMIC DNA]</scope>
    <source>
        <strain evidence="2 3">CL_MEX2019</strain>
        <tissue evidence="2">Muscle</tissue>
    </source>
</reference>
<feature type="region of interest" description="Disordered" evidence="1">
    <location>
        <begin position="24"/>
        <end position="78"/>
    </location>
</feature>
<evidence type="ECO:0000313" key="2">
    <source>
        <dbReference type="EMBL" id="MED6270322.1"/>
    </source>
</evidence>
<sequence>MGGRGKEPCCYYMYIFFKSQGAPHLDEQNAHRPPPTAANTERAYRSQGETSGSERPLKAPSSPSPHRGSGSGIDPPVAACSVNHRAAFGGAERRGCPGS</sequence>
<name>A0ABU7D5X9_9TELE</name>
<dbReference type="EMBL" id="JAHUTJ010016937">
    <property type="protein sequence ID" value="MED6270322.1"/>
    <property type="molecule type" value="Genomic_DNA"/>
</dbReference>
<gene>
    <name evidence="2" type="ORF">CHARACLAT_009066</name>
</gene>
<evidence type="ECO:0000313" key="3">
    <source>
        <dbReference type="Proteomes" id="UP001352852"/>
    </source>
</evidence>
<accession>A0ABU7D5X9</accession>
<keyword evidence="3" id="KW-1185">Reference proteome</keyword>